<dbReference type="RefSeq" id="WP_110996828.1">
    <property type="nucleotide sequence ID" value="NZ_QKTW01000001.1"/>
</dbReference>
<dbReference type="OrthoDB" id="5952844at2"/>
<proteinExistence type="predicted"/>
<accession>A0A2W2AR93</accession>
<sequence length="158" mass="17521">MEDKITTPIPGAVIDQAIQKINELKALLAPYTHTLTAAERQSILKMSNKSYTFVGKVVDYCFKNPEFKPGYLDEAALKMDFDTADGLRPVLEQCNQLAVNIDDTVMLAGNEAFTNALVYYSAVRTAAKNGETHAKVVFEDLSERFPGRRTKPADNTTK</sequence>
<name>A0A2W2AR93_9BACT</name>
<evidence type="ECO:0000313" key="2">
    <source>
        <dbReference type="Proteomes" id="UP000248745"/>
    </source>
</evidence>
<dbReference type="EMBL" id="QKTW01000001">
    <property type="protein sequence ID" value="PZF74980.1"/>
    <property type="molecule type" value="Genomic_DNA"/>
</dbReference>
<evidence type="ECO:0000313" key="1">
    <source>
        <dbReference type="EMBL" id="PZF74980.1"/>
    </source>
</evidence>
<keyword evidence="2" id="KW-1185">Reference proteome</keyword>
<dbReference type="AlphaFoldDB" id="A0A2W2AR93"/>
<reference evidence="1 2" key="1">
    <citation type="submission" date="2018-06" db="EMBL/GenBank/DDBJ databases">
        <title>Mucibacter soli gen. nov., sp. nov., a new member of the family Chitinophagaceae producing mucin.</title>
        <authorList>
            <person name="Kim M.-K."/>
            <person name="Park S."/>
            <person name="Kim T.-S."/>
            <person name="Joung Y."/>
            <person name="Han J.-H."/>
            <person name="Kim S.B."/>
        </authorList>
    </citation>
    <scope>NUCLEOTIDE SEQUENCE [LARGE SCALE GENOMIC DNA]</scope>
    <source>
        <strain evidence="1 2">R1-15</strain>
    </source>
</reference>
<dbReference type="Proteomes" id="UP000248745">
    <property type="component" value="Unassembled WGS sequence"/>
</dbReference>
<gene>
    <name evidence="1" type="ORF">DN068_00045</name>
</gene>
<comment type="caution">
    <text evidence="1">The sequence shown here is derived from an EMBL/GenBank/DDBJ whole genome shotgun (WGS) entry which is preliminary data.</text>
</comment>
<protein>
    <submittedName>
        <fullName evidence="1">Uncharacterized protein</fullName>
    </submittedName>
</protein>
<organism evidence="1 2">
    <name type="scientific">Taibaiella soli</name>
    <dbReference type="NCBI Taxonomy" id="1649169"/>
    <lineage>
        <taxon>Bacteria</taxon>
        <taxon>Pseudomonadati</taxon>
        <taxon>Bacteroidota</taxon>
        <taxon>Chitinophagia</taxon>
        <taxon>Chitinophagales</taxon>
        <taxon>Chitinophagaceae</taxon>
        <taxon>Taibaiella</taxon>
    </lineage>
</organism>